<feature type="domain" description="Tyrosinase copper-binding" evidence="3">
    <location>
        <begin position="212"/>
        <end position="393"/>
    </location>
</feature>
<sequence>MDEASKLAPDAAPARRTYGAVAKAALGVAGVGAVAALRGSDVGASVSSALFGSPTAALDDAPGGGSELSFYVWSDYTDTYGDVGTSYTWYSDGGYAGIVEPYVPQTLVADCAACSPDTTYTWTFSGGETAFGNEVERMFYALETYDVQVSATAGDSVLASYAGTVVCRYVRREIRQLSSTDRNRFFDAMKVLWTQTSDIGQDIYGPSFLSIYDTAEFHVTLSSDIKCDHMHDGIGFLTMHVGLALALEQALQAVDNRVALPYWDYTIDKYMYDSGNWTSMKSDSPLWQNDWFGHTDSANTTINAGRWAYIEVEIGVWGSESHNSYGYLRAPWNNNNNAYVERASDLCGQTYTALPSCEVHYYTLSKTYTWSDFGWVLPYEPHGPVHMFVGGTKECDTIGDKVESYLDYQIGLSDDDGEYETIATYAEVGNSSNYTVSGNETVMASTNGTLHQREVKKLMYLLRTDMFVSLKNMYRAGYLEFPDYCSLDTNFSDCHATCMELDQLQDAITDKDDTYIEDYWEMMFAWSSATDSYTWLSHEVKVTIIRMVCEGGFAVDGDQLESGSPMDPAFWPIHGTVERLWLYKKLLGFTNEGWPDDYSTVSECFGHNATDLIPFSFSLIDTDTDDDDDAVSIMANMSANVTLPAPSPAVMMDELNSTRYTNQELYDKMGPDSMAMPYVYQDFDWDHCSHAGFDFTGIDTSAEVTDDVLDMTPTDVDEAAAPPSLDDDADDARRKLTGASMTREEIVAFRWQLYKMTVPEYIQDLF</sequence>
<proteinExistence type="predicted"/>
<dbReference type="PANTHER" id="PTHR11474:SF126">
    <property type="entry name" value="TYROSINASE-LIKE PROTEIN TYR-1-RELATED"/>
    <property type="match status" value="1"/>
</dbReference>
<reference evidence="4 5" key="1">
    <citation type="submission" date="2024-03" db="EMBL/GenBank/DDBJ databases">
        <title>Aureococcus anophagefferens CCMP1851 and Kratosvirus quantuckense: Draft genome of a second virus-susceptible host strain in the model system.</title>
        <authorList>
            <person name="Chase E."/>
            <person name="Truchon A.R."/>
            <person name="Schepens W."/>
            <person name="Wilhelm S.W."/>
        </authorList>
    </citation>
    <scope>NUCLEOTIDE SEQUENCE [LARGE SCALE GENOMIC DNA]</scope>
    <source>
        <strain evidence="4 5">CCMP1851</strain>
    </source>
</reference>
<organism evidence="4 5">
    <name type="scientific">Aureococcus anophagefferens</name>
    <name type="common">Harmful bloom alga</name>
    <dbReference type="NCBI Taxonomy" id="44056"/>
    <lineage>
        <taxon>Eukaryota</taxon>
        <taxon>Sar</taxon>
        <taxon>Stramenopiles</taxon>
        <taxon>Ochrophyta</taxon>
        <taxon>Pelagophyceae</taxon>
        <taxon>Pelagomonadales</taxon>
        <taxon>Pelagomonadaceae</taxon>
        <taxon>Aureococcus</taxon>
    </lineage>
</organism>
<keyword evidence="1" id="KW-0479">Metal-binding</keyword>
<gene>
    <name evidence="4" type="ORF">SO694_00012131</name>
</gene>
<dbReference type="Gene3D" id="1.10.1280.10">
    <property type="entry name" value="Di-copper center containing domain from catechol oxidase"/>
    <property type="match status" value="1"/>
</dbReference>
<dbReference type="InterPro" id="IPR008922">
    <property type="entry name" value="Di-copper_centre_dom_sf"/>
</dbReference>
<evidence type="ECO:0000256" key="1">
    <source>
        <dbReference type="ARBA" id="ARBA00022723"/>
    </source>
</evidence>
<accession>A0ABR1G1B8</accession>
<evidence type="ECO:0000259" key="3">
    <source>
        <dbReference type="Pfam" id="PF00264"/>
    </source>
</evidence>
<keyword evidence="2" id="KW-0186">Copper</keyword>
<keyword evidence="5" id="KW-1185">Reference proteome</keyword>
<dbReference type="Proteomes" id="UP001363151">
    <property type="component" value="Unassembled WGS sequence"/>
</dbReference>
<dbReference type="SUPFAM" id="SSF48056">
    <property type="entry name" value="Di-copper centre-containing domain"/>
    <property type="match status" value="1"/>
</dbReference>
<name>A0ABR1G1B8_AURAN</name>
<dbReference type="InterPro" id="IPR002227">
    <property type="entry name" value="Tyrosinase_Cu-bd"/>
</dbReference>
<dbReference type="InterPro" id="IPR050316">
    <property type="entry name" value="Tyrosinase/Hemocyanin"/>
</dbReference>
<dbReference type="PANTHER" id="PTHR11474">
    <property type="entry name" value="TYROSINASE FAMILY MEMBER"/>
    <property type="match status" value="1"/>
</dbReference>
<dbReference type="EMBL" id="JBBJCI010000145">
    <property type="protein sequence ID" value="KAK7242338.1"/>
    <property type="molecule type" value="Genomic_DNA"/>
</dbReference>
<evidence type="ECO:0000313" key="4">
    <source>
        <dbReference type="EMBL" id="KAK7242338.1"/>
    </source>
</evidence>
<dbReference type="Pfam" id="PF00264">
    <property type="entry name" value="Tyrosinase"/>
    <property type="match status" value="1"/>
</dbReference>
<comment type="caution">
    <text evidence="4">The sequence shown here is derived from an EMBL/GenBank/DDBJ whole genome shotgun (WGS) entry which is preliminary data.</text>
</comment>
<evidence type="ECO:0000313" key="5">
    <source>
        <dbReference type="Proteomes" id="UP001363151"/>
    </source>
</evidence>
<protein>
    <recommendedName>
        <fullName evidence="3">Tyrosinase copper-binding domain-containing protein</fullName>
    </recommendedName>
</protein>
<evidence type="ECO:0000256" key="2">
    <source>
        <dbReference type="ARBA" id="ARBA00023008"/>
    </source>
</evidence>